<comment type="caution">
    <text evidence="1">The sequence shown here is derived from an EMBL/GenBank/DDBJ whole genome shotgun (WGS) entry which is preliminary data.</text>
</comment>
<reference evidence="1 2" key="1">
    <citation type="submission" date="2021-03" db="EMBL/GenBank/DDBJ databases">
        <title>Antimicrobial resistance genes in bacteria isolated from Japanese honey, and their potential for conferring macrolide and lincosamide resistance in the American foulbrood pathogen Paenibacillus larvae.</title>
        <authorList>
            <person name="Okamoto M."/>
            <person name="Kumagai M."/>
            <person name="Kanamori H."/>
            <person name="Takamatsu D."/>
        </authorList>
    </citation>
    <scope>NUCLEOTIDE SEQUENCE [LARGE SCALE GENOMIC DNA]</scope>
    <source>
        <strain evidence="1 2">J42TS3</strain>
    </source>
</reference>
<organism evidence="1 2">
    <name type="scientific">Paenibacillus vini</name>
    <dbReference type="NCBI Taxonomy" id="1476024"/>
    <lineage>
        <taxon>Bacteria</taxon>
        <taxon>Bacillati</taxon>
        <taxon>Bacillota</taxon>
        <taxon>Bacilli</taxon>
        <taxon>Bacillales</taxon>
        <taxon>Paenibacillaceae</taxon>
        <taxon>Paenibacillus</taxon>
    </lineage>
</organism>
<evidence type="ECO:0000313" key="1">
    <source>
        <dbReference type="EMBL" id="GIP53086.1"/>
    </source>
</evidence>
<protein>
    <submittedName>
        <fullName evidence="1">Uncharacterized protein</fullName>
    </submittedName>
</protein>
<evidence type="ECO:0000313" key="2">
    <source>
        <dbReference type="Proteomes" id="UP000679992"/>
    </source>
</evidence>
<dbReference type="EMBL" id="BOSL01000005">
    <property type="protein sequence ID" value="GIP53086.1"/>
    <property type="molecule type" value="Genomic_DNA"/>
</dbReference>
<keyword evidence="2" id="KW-1185">Reference proteome</keyword>
<dbReference type="Proteomes" id="UP000679992">
    <property type="component" value="Unassembled WGS sequence"/>
</dbReference>
<dbReference type="RefSeq" id="WP_213654737.1">
    <property type="nucleotide sequence ID" value="NZ_BOSL01000005.1"/>
</dbReference>
<gene>
    <name evidence="1" type="ORF">J42TS3_21210</name>
</gene>
<name>A0ABQ4MAR5_9BACL</name>
<accession>A0ABQ4MAR5</accession>
<proteinExistence type="predicted"/>
<sequence length="394" mass="44481">MMLSEKDCLLLCELARTGLLKTQRSGPVMEIVRNLQNSLTGCGQGDLAQEILGSVNFAELELMEPREQASSNHYYVFMDKEHSGRTILVQESEETAETHTYNYDLNRIANELEETVGSGGSSTFIGIGLGGWRAAELAVKFNAEAVAFGAPSVDELPGKAINYVGEDDPVGDFTDKVRFVKQGEELDETDESLFYRRLEFHQDGKPVITEQSDFSRFVSWFYNTAGAVEPEIWRIFFPGAAEEEDLLLSDLGVYSVYLKLGELNKEGILRSLDEAVRVAGRQLENNRSEMAAELEKVTEEQFNARFEEIAETCAARASKIIDSIFDSVQTVLMGVALFTLEQENFEVEPWMESFYVRIDELVDQELGRVKECLDQAMGRHLERTLQFPDFSMEW</sequence>